<organism evidence="9 10">
    <name type="scientific">Penstemon davidsonii</name>
    <dbReference type="NCBI Taxonomy" id="160366"/>
    <lineage>
        <taxon>Eukaryota</taxon>
        <taxon>Viridiplantae</taxon>
        <taxon>Streptophyta</taxon>
        <taxon>Embryophyta</taxon>
        <taxon>Tracheophyta</taxon>
        <taxon>Spermatophyta</taxon>
        <taxon>Magnoliopsida</taxon>
        <taxon>eudicotyledons</taxon>
        <taxon>Gunneridae</taxon>
        <taxon>Pentapetalae</taxon>
        <taxon>asterids</taxon>
        <taxon>lamiids</taxon>
        <taxon>Lamiales</taxon>
        <taxon>Plantaginaceae</taxon>
        <taxon>Cheloneae</taxon>
        <taxon>Penstemon</taxon>
    </lineage>
</organism>
<dbReference type="Pfam" id="PF14541">
    <property type="entry name" value="TAXi_C"/>
    <property type="match status" value="1"/>
</dbReference>
<name>A0ABR0CVM5_9LAMI</name>
<dbReference type="SMART" id="SM00360">
    <property type="entry name" value="RRM"/>
    <property type="match status" value="1"/>
</dbReference>
<evidence type="ECO:0000313" key="9">
    <source>
        <dbReference type="EMBL" id="KAK4481125.1"/>
    </source>
</evidence>
<evidence type="ECO:0000256" key="2">
    <source>
        <dbReference type="ARBA" id="ARBA00022670"/>
    </source>
</evidence>
<evidence type="ECO:0000313" key="10">
    <source>
        <dbReference type="Proteomes" id="UP001291926"/>
    </source>
</evidence>
<keyword evidence="2" id="KW-0645">Protease</keyword>
<dbReference type="Proteomes" id="UP001291926">
    <property type="component" value="Unassembled WGS sequence"/>
</dbReference>
<dbReference type="InterPro" id="IPR021109">
    <property type="entry name" value="Peptidase_aspartic_dom_sf"/>
</dbReference>
<evidence type="ECO:0000256" key="6">
    <source>
        <dbReference type="PROSITE-ProRule" id="PRU00176"/>
    </source>
</evidence>
<dbReference type="InterPro" id="IPR000504">
    <property type="entry name" value="RRM_dom"/>
</dbReference>
<dbReference type="InterPro" id="IPR001461">
    <property type="entry name" value="Aspartic_peptidase_A1"/>
</dbReference>
<dbReference type="Gene3D" id="2.40.70.10">
    <property type="entry name" value="Acid Proteases"/>
    <property type="match status" value="2"/>
</dbReference>
<dbReference type="Gene3D" id="3.30.70.330">
    <property type="match status" value="1"/>
</dbReference>
<dbReference type="InterPro" id="IPR032799">
    <property type="entry name" value="TAXi_C"/>
</dbReference>
<dbReference type="PROSITE" id="PS51767">
    <property type="entry name" value="PEPTIDASE_A1"/>
    <property type="match status" value="1"/>
</dbReference>
<evidence type="ECO:0008006" key="11">
    <source>
        <dbReference type="Google" id="ProtNLM"/>
    </source>
</evidence>
<dbReference type="InterPro" id="IPR035979">
    <property type="entry name" value="RBD_domain_sf"/>
</dbReference>
<keyword evidence="3" id="KW-0064">Aspartyl protease</keyword>
<accession>A0ABR0CVM5</accession>
<dbReference type="InterPro" id="IPR034161">
    <property type="entry name" value="Pepsin-like_plant"/>
</dbReference>
<gene>
    <name evidence="9" type="ORF">RD792_012002</name>
</gene>
<evidence type="ECO:0000259" key="7">
    <source>
        <dbReference type="PROSITE" id="PS50102"/>
    </source>
</evidence>
<sequence length="568" mass="60546">MLMAAAVAAISSGGIQSVMTLERLFPFEERVELEAIKARDRGRHARILQSYSGGIVDFPVGGTSDPYVVGLYYTKVRLGSPPREFNVQIDTGSDILWVTCSSCNSCPHNSGLSIPLNFFDAATSSTISSISCSDARCASIVQTTSTECSAGSNQCGYSFQYGDGSGTTGFYVSDLLYFDTILGTSLVANSSAPIVFGCSTAVFGDLTKSDRAVDGIIGFGQQGLSVISQLSSRGITPKAFSHCLKGDGDGGGILVLGEILDPRIVYTPLVPSQPHYNLYLQSIAVNGQLLPIDQAVFATSGNRGTIVDSGTTLAYLVEGAYDPFVSAITAVVSPSVNPVISKGNQCYLVSSSVAETFPLVAFNFAGRASLVLRPIDYLVHMGFVDGAAMWCMGFIKVHNQGTTILGDLVLKDKIFVYDLARQRIGWADYDCSLSVNVSVSSSKDEFVNAGQLSVNGSPSRSVLFKFRLFTLKNIQKVLFSFFVFLSGVEKLMAAAPATAASLYVGDLHQDVTDSMLFDAFSEFSSLASVRVCCDSLTNRSLGYGYVNFVSPQDGDVYISSSYTSVMCA</sequence>
<evidence type="ECO:0000256" key="1">
    <source>
        <dbReference type="ARBA" id="ARBA00007447"/>
    </source>
</evidence>
<comment type="caution">
    <text evidence="9">The sequence shown here is derived from an EMBL/GenBank/DDBJ whole genome shotgun (WGS) entry which is preliminary data.</text>
</comment>
<keyword evidence="5" id="KW-0325">Glycoprotein</keyword>
<dbReference type="SUPFAM" id="SSF54928">
    <property type="entry name" value="RNA-binding domain, RBD"/>
    <property type="match status" value="1"/>
</dbReference>
<evidence type="ECO:0000256" key="5">
    <source>
        <dbReference type="ARBA" id="ARBA00023180"/>
    </source>
</evidence>
<dbReference type="PRINTS" id="PR00792">
    <property type="entry name" value="PEPSIN"/>
</dbReference>
<feature type="domain" description="RRM" evidence="7">
    <location>
        <begin position="500"/>
        <end position="568"/>
    </location>
</feature>
<evidence type="ECO:0000256" key="3">
    <source>
        <dbReference type="ARBA" id="ARBA00022750"/>
    </source>
</evidence>
<keyword evidence="6" id="KW-0694">RNA-binding</keyword>
<keyword evidence="10" id="KW-1185">Reference proteome</keyword>
<dbReference type="PANTHER" id="PTHR13683:SF875">
    <property type="entry name" value="EUKARYOTIC ASPARTYL PROTEASE FAMILY PROTEIN"/>
    <property type="match status" value="1"/>
</dbReference>
<evidence type="ECO:0000259" key="8">
    <source>
        <dbReference type="PROSITE" id="PS51767"/>
    </source>
</evidence>
<dbReference type="CDD" id="cd05476">
    <property type="entry name" value="pepsin_A_like_plant"/>
    <property type="match status" value="1"/>
</dbReference>
<dbReference type="InterPro" id="IPR033121">
    <property type="entry name" value="PEPTIDASE_A1"/>
</dbReference>
<dbReference type="InterPro" id="IPR032861">
    <property type="entry name" value="TAXi_N"/>
</dbReference>
<feature type="domain" description="Peptidase A1" evidence="8">
    <location>
        <begin position="72"/>
        <end position="427"/>
    </location>
</feature>
<dbReference type="PANTHER" id="PTHR13683">
    <property type="entry name" value="ASPARTYL PROTEASES"/>
    <property type="match status" value="1"/>
</dbReference>
<dbReference type="SUPFAM" id="SSF50630">
    <property type="entry name" value="Acid proteases"/>
    <property type="match status" value="1"/>
</dbReference>
<dbReference type="Pfam" id="PF14543">
    <property type="entry name" value="TAXi_N"/>
    <property type="match status" value="1"/>
</dbReference>
<dbReference type="EMBL" id="JAYDYQ010002685">
    <property type="protein sequence ID" value="KAK4481125.1"/>
    <property type="molecule type" value="Genomic_DNA"/>
</dbReference>
<dbReference type="InterPro" id="IPR012677">
    <property type="entry name" value="Nucleotide-bd_a/b_plait_sf"/>
</dbReference>
<dbReference type="Pfam" id="PF00076">
    <property type="entry name" value="RRM_1"/>
    <property type="match status" value="1"/>
</dbReference>
<comment type="similarity">
    <text evidence="1">Belongs to the peptidase A1 family.</text>
</comment>
<evidence type="ECO:0000256" key="4">
    <source>
        <dbReference type="ARBA" id="ARBA00022801"/>
    </source>
</evidence>
<reference evidence="9 10" key="1">
    <citation type="journal article" date="2023" name="bioRxiv">
        <title>Genome report: Whole genome sequence and annotation of Penstemon davidsonii.</title>
        <authorList>
            <person name="Ostevik K.L."/>
            <person name="Alabady M."/>
            <person name="Zhang M."/>
            <person name="Rausher M.D."/>
        </authorList>
    </citation>
    <scope>NUCLEOTIDE SEQUENCE [LARGE SCALE GENOMIC DNA]</scope>
    <source>
        <strain evidence="9">DNT005</strain>
        <tissue evidence="9">Whole leaf</tissue>
    </source>
</reference>
<dbReference type="PROSITE" id="PS50102">
    <property type="entry name" value="RRM"/>
    <property type="match status" value="1"/>
</dbReference>
<protein>
    <recommendedName>
        <fullName evidence="11">Peptidase A1 domain-containing protein</fullName>
    </recommendedName>
</protein>
<keyword evidence="4" id="KW-0378">Hydrolase</keyword>
<proteinExistence type="inferred from homology"/>